<keyword evidence="3" id="KW-1185">Reference proteome</keyword>
<proteinExistence type="predicted"/>
<dbReference type="NCBIfam" id="NF046082">
    <property type="entry name" value="assoc_w_XrtX"/>
    <property type="match status" value="1"/>
</dbReference>
<name>A0A239K4W7_9BACT</name>
<evidence type="ECO:0000313" key="3">
    <source>
        <dbReference type="Proteomes" id="UP000198432"/>
    </source>
</evidence>
<accession>A0A239K4W7</accession>
<dbReference type="RefSeq" id="WP_089321200.1">
    <property type="nucleotide sequence ID" value="NZ_FZOQ01000026.1"/>
</dbReference>
<protein>
    <recommendedName>
        <fullName evidence="4">Exosortase F-associated protein</fullName>
    </recommendedName>
</protein>
<dbReference type="EMBL" id="FZOQ01000026">
    <property type="protein sequence ID" value="SNT13061.1"/>
    <property type="molecule type" value="Genomic_DNA"/>
</dbReference>
<feature type="transmembrane region" description="Helical" evidence="1">
    <location>
        <begin position="12"/>
        <end position="32"/>
    </location>
</feature>
<gene>
    <name evidence="2" type="ORF">SAMN06296052_12621</name>
</gene>
<organism evidence="2 3">
    <name type="scientific">Pontibacter ummariensis</name>
    <dbReference type="NCBI Taxonomy" id="1610492"/>
    <lineage>
        <taxon>Bacteria</taxon>
        <taxon>Pseudomonadati</taxon>
        <taxon>Bacteroidota</taxon>
        <taxon>Cytophagia</taxon>
        <taxon>Cytophagales</taxon>
        <taxon>Hymenobacteraceae</taxon>
        <taxon>Pontibacter</taxon>
    </lineage>
</organism>
<dbReference type="Proteomes" id="UP000198432">
    <property type="component" value="Unassembled WGS sequence"/>
</dbReference>
<feature type="transmembrane region" description="Helical" evidence="1">
    <location>
        <begin position="81"/>
        <end position="101"/>
    </location>
</feature>
<evidence type="ECO:0000313" key="2">
    <source>
        <dbReference type="EMBL" id="SNT13061.1"/>
    </source>
</evidence>
<keyword evidence="1" id="KW-0812">Transmembrane</keyword>
<feature type="transmembrane region" description="Helical" evidence="1">
    <location>
        <begin position="133"/>
        <end position="158"/>
    </location>
</feature>
<reference evidence="3" key="1">
    <citation type="submission" date="2017-06" db="EMBL/GenBank/DDBJ databases">
        <authorList>
            <person name="Varghese N."/>
            <person name="Submissions S."/>
        </authorList>
    </citation>
    <scope>NUCLEOTIDE SEQUENCE [LARGE SCALE GENOMIC DNA]</scope>
    <source>
        <strain evidence="3">NKM1</strain>
    </source>
</reference>
<feature type="transmembrane region" description="Helical" evidence="1">
    <location>
        <begin position="107"/>
        <end position="126"/>
    </location>
</feature>
<keyword evidence="1" id="KW-1133">Transmembrane helix</keyword>
<keyword evidence="1" id="KW-0472">Membrane</keyword>
<dbReference type="AlphaFoldDB" id="A0A239K4W7"/>
<evidence type="ECO:0000256" key="1">
    <source>
        <dbReference type="SAM" id="Phobius"/>
    </source>
</evidence>
<sequence length="168" mass="19080">MSLPQLFNLHLRLLIIGKWLLLITLIVALLLYSYHEALIYKQLSESLKRLTTVDSFTGILPDTYSQTLKELMKGGRRLIMLGYRLFFCVLSLLIVHVYFLNYTKTKVATVLYSCAMLLYLLLYGVAKGFNSEPLLLVAIQIDSFILSPALIMLIIPAFHLAAPKKEAI</sequence>
<evidence type="ECO:0008006" key="4">
    <source>
        <dbReference type="Google" id="ProtNLM"/>
    </source>
</evidence>